<keyword evidence="2 4" id="KW-0012">Acyltransferase</keyword>
<sequence>MKELISKHLKNHTYPRWLRGLARLLWKLQGWKLLGKKPQIPKYLLVVAPHTTNQDFFYYLGVSMGYDIHPYFIAKKDIFNGLLGPFMRSIGGIPIDRSARADVVDLAAAEFRNHDEMVIAILPEGTRKKKPYWKSGFYYIALEGQVPIVMVSMNFKEKWIRLSEPYMLTGDQQRDLDVIRTFYSDARGIKPENFSDIVFQERQENP</sequence>
<dbReference type="Pfam" id="PF01553">
    <property type="entry name" value="Acyltransferase"/>
    <property type="match status" value="1"/>
</dbReference>
<evidence type="ECO:0000256" key="1">
    <source>
        <dbReference type="ARBA" id="ARBA00022679"/>
    </source>
</evidence>
<evidence type="ECO:0000259" key="3">
    <source>
        <dbReference type="SMART" id="SM00563"/>
    </source>
</evidence>
<protein>
    <submittedName>
        <fullName evidence="4">Acyltransferase</fullName>
    </submittedName>
</protein>
<keyword evidence="1" id="KW-0808">Transferase</keyword>
<dbReference type="Proteomes" id="UP000632222">
    <property type="component" value="Unassembled WGS sequence"/>
</dbReference>
<dbReference type="PANTHER" id="PTHR10434:SF9">
    <property type="entry name" value="PHOSPHOLIPID_GLYCEROL ACYLTRANSFERASE DOMAIN-CONTAINING PROTEIN"/>
    <property type="match status" value="1"/>
</dbReference>
<organism evidence="4 5">
    <name type="scientific">Deinococcus roseus</name>
    <dbReference type="NCBI Taxonomy" id="392414"/>
    <lineage>
        <taxon>Bacteria</taxon>
        <taxon>Thermotogati</taxon>
        <taxon>Deinococcota</taxon>
        <taxon>Deinococci</taxon>
        <taxon>Deinococcales</taxon>
        <taxon>Deinococcaceae</taxon>
        <taxon>Deinococcus</taxon>
    </lineage>
</organism>
<comment type="caution">
    <text evidence="4">The sequence shown here is derived from an EMBL/GenBank/DDBJ whole genome shotgun (WGS) entry which is preliminary data.</text>
</comment>
<dbReference type="SMART" id="SM00563">
    <property type="entry name" value="PlsC"/>
    <property type="match status" value="1"/>
</dbReference>
<dbReference type="GO" id="GO:0016746">
    <property type="term" value="F:acyltransferase activity"/>
    <property type="evidence" value="ECO:0007669"/>
    <property type="project" value="UniProtKB-KW"/>
</dbReference>
<evidence type="ECO:0000313" key="4">
    <source>
        <dbReference type="EMBL" id="GGJ42180.1"/>
    </source>
</evidence>
<dbReference type="SUPFAM" id="SSF69593">
    <property type="entry name" value="Glycerol-3-phosphate (1)-acyltransferase"/>
    <property type="match status" value="1"/>
</dbReference>
<dbReference type="PANTHER" id="PTHR10434">
    <property type="entry name" value="1-ACYL-SN-GLYCEROL-3-PHOSPHATE ACYLTRANSFERASE"/>
    <property type="match status" value="1"/>
</dbReference>
<reference evidence="5" key="1">
    <citation type="journal article" date="2019" name="Int. J. Syst. Evol. Microbiol.">
        <title>The Global Catalogue of Microorganisms (GCM) 10K type strain sequencing project: providing services to taxonomists for standard genome sequencing and annotation.</title>
        <authorList>
            <consortium name="The Broad Institute Genomics Platform"/>
            <consortium name="The Broad Institute Genome Sequencing Center for Infectious Disease"/>
            <person name="Wu L."/>
            <person name="Ma J."/>
        </authorList>
    </citation>
    <scope>NUCLEOTIDE SEQUENCE [LARGE SCALE GENOMIC DNA]</scope>
    <source>
        <strain evidence="5">JCM 14370</strain>
    </source>
</reference>
<dbReference type="RefSeq" id="WP_189003756.1">
    <property type="nucleotide sequence ID" value="NZ_BMOD01000011.1"/>
</dbReference>
<dbReference type="EMBL" id="BMOD01000011">
    <property type="protein sequence ID" value="GGJ42180.1"/>
    <property type="molecule type" value="Genomic_DNA"/>
</dbReference>
<name>A0ABQ2D1Q5_9DEIO</name>
<keyword evidence="5" id="KW-1185">Reference proteome</keyword>
<evidence type="ECO:0000256" key="2">
    <source>
        <dbReference type="ARBA" id="ARBA00023315"/>
    </source>
</evidence>
<proteinExistence type="predicted"/>
<accession>A0ABQ2D1Q5</accession>
<dbReference type="InterPro" id="IPR002123">
    <property type="entry name" value="Plipid/glycerol_acylTrfase"/>
</dbReference>
<gene>
    <name evidence="4" type="ORF">GCM10008938_30300</name>
</gene>
<evidence type="ECO:0000313" key="5">
    <source>
        <dbReference type="Proteomes" id="UP000632222"/>
    </source>
</evidence>
<feature type="domain" description="Phospholipid/glycerol acyltransferase" evidence="3">
    <location>
        <begin position="44"/>
        <end position="156"/>
    </location>
</feature>